<keyword evidence="1" id="KW-1133">Transmembrane helix</keyword>
<feature type="transmembrane region" description="Helical" evidence="1">
    <location>
        <begin position="21"/>
        <end position="42"/>
    </location>
</feature>
<feature type="transmembrane region" description="Helical" evidence="1">
    <location>
        <begin position="183"/>
        <end position="202"/>
    </location>
</feature>
<dbReference type="Proteomes" id="UP000219252">
    <property type="component" value="Unassembled WGS sequence"/>
</dbReference>
<name>A0A285UHN7_9BACL</name>
<evidence type="ECO:0000313" key="3">
    <source>
        <dbReference type="Proteomes" id="UP000219252"/>
    </source>
</evidence>
<dbReference type="OrthoDB" id="4187110at2"/>
<feature type="transmembrane region" description="Helical" evidence="1">
    <location>
        <begin position="230"/>
        <end position="249"/>
    </location>
</feature>
<keyword evidence="1" id="KW-0812">Transmembrane</keyword>
<evidence type="ECO:0000256" key="1">
    <source>
        <dbReference type="SAM" id="Phobius"/>
    </source>
</evidence>
<dbReference type="GO" id="GO:0140359">
    <property type="term" value="F:ABC-type transporter activity"/>
    <property type="evidence" value="ECO:0007669"/>
    <property type="project" value="InterPro"/>
</dbReference>
<accession>A0A285UHN7</accession>
<gene>
    <name evidence="2" type="ORF">SAMN05877842_11045</name>
</gene>
<dbReference type="EMBL" id="OBQC01000010">
    <property type="protein sequence ID" value="SOC41434.1"/>
    <property type="molecule type" value="Genomic_DNA"/>
</dbReference>
<proteinExistence type="predicted"/>
<keyword evidence="3" id="KW-1185">Reference proteome</keyword>
<protein>
    <submittedName>
        <fullName evidence="2">ABC-2 type transport system permease protein</fullName>
    </submittedName>
</protein>
<organism evidence="2 3">
    <name type="scientific">Ureibacillus acetophenoni</name>
    <dbReference type="NCBI Taxonomy" id="614649"/>
    <lineage>
        <taxon>Bacteria</taxon>
        <taxon>Bacillati</taxon>
        <taxon>Bacillota</taxon>
        <taxon>Bacilli</taxon>
        <taxon>Bacillales</taxon>
        <taxon>Caryophanaceae</taxon>
        <taxon>Ureibacillus</taxon>
    </lineage>
</organism>
<reference evidence="3" key="1">
    <citation type="submission" date="2017-08" db="EMBL/GenBank/DDBJ databases">
        <authorList>
            <person name="Varghese N."/>
            <person name="Submissions S."/>
        </authorList>
    </citation>
    <scope>NUCLEOTIDE SEQUENCE [LARGE SCALE GENOMIC DNA]</scope>
    <source>
        <strain evidence="3">JC23</strain>
    </source>
</reference>
<feature type="transmembrane region" description="Helical" evidence="1">
    <location>
        <begin position="119"/>
        <end position="140"/>
    </location>
</feature>
<feature type="transmembrane region" description="Helical" evidence="1">
    <location>
        <begin position="75"/>
        <end position="92"/>
    </location>
</feature>
<sequence length="255" mass="28644">MKKWFVLHRKEWLEMTLNYKIIWIPLIFVLFGLMQPITSYYMPEILKNASNLPEGSIIQIPMPTSGEVLTQTMGQFNQIGVLVLVLAFMGIVSSERRSGMIKAILVKPVSYPSYITSKWMSVVLLSAGSVFLGMLASWYYTVLLIGDFPFIDMVKGTLIYFIWILFIVTFTVFLSSFLKSSGFVAAFTLVLSILLSLLTSLFEKWMEWSPAQLTNAAASLFMAGDIEGPLLLPLITTVILTALFLYLATSRKSSV</sequence>
<keyword evidence="1" id="KW-0472">Membrane</keyword>
<dbReference type="AlphaFoldDB" id="A0A285UHN7"/>
<dbReference type="RefSeq" id="WP_097150085.1">
    <property type="nucleotide sequence ID" value="NZ_OBQC01000010.1"/>
</dbReference>
<evidence type="ECO:0000313" key="2">
    <source>
        <dbReference type="EMBL" id="SOC41434.1"/>
    </source>
</evidence>
<feature type="transmembrane region" description="Helical" evidence="1">
    <location>
        <begin position="160"/>
        <end position="178"/>
    </location>
</feature>
<dbReference type="GO" id="GO:0005886">
    <property type="term" value="C:plasma membrane"/>
    <property type="evidence" value="ECO:0007669"/>
    <property type="project" value="UniProtKB-SubCell"/>
</dbReference>